<name>A0A939LW58_9CELL</name>
<comment type="subcellular location">
    <subcellularLocation>
        <location evidence="6">Cell membrane</location>
        <topology evidence="6">Multi-pass membrane protein</topology>
    </subcellularLocation>
    <subcellularLocation>
        <location evidence="1">Membrane</location>
        <topology evidence="1">Multi-pass membrane protein</topology>
    </subcellularLocation>
</comment>
<dbReference type="AlphaFoldDB" id="A0A939LW58"/>
<dbReference type="Pfam" id="PF01061">
    <property type="entry name" value="ABC2_membrane"/>
    <property type="match status" value="1"/>
</dbReference>
<dbReference type="InterPro" id="IPR047817">
    <property type="entry name" value="ABC2_TM_bact-type"/>
</dbReference>
<dbReference type="PANTHER" id="PTHR43229">
    <property type="entry name" value="NODULATION PROTEIN J"/>
    <property type="match status" value="1"/>
</dbReference>
<feature type="domain" description="ABC transmembrane type-2" evidence="8">
    <location>
        <begin position="61"/>
        <end position="301"/>
    </location>
</feature>
<keyword evidence="2 6" id="KW-0812">Transmembrane</keyword>
<keyword evidence="4 6" id="KW-0472">Membrane</keyword>
<keyword evidence="3 6" id="KW-1133">Transmembrane helix</keyword>
<keyword evidence="5" id="KW-0046">Antibiotic resistance</keyword>
<evidence type="ECO:0000256" key="6">
    <source>
        <dbReference type="RuleBase" id="RU361157"/>
    </source>
</evidence>
<feature type="transmembrane region" description="Helical" evidence="6">
    <location>
        <begin position="214"/>
        <end position="233"/>
    </location>
</feature>
<evidence type="ECO:0000259" key="8">
    <source>
        <dbReference type="PROSITE" id="PS51012"/>
    </source>
</evidence>
<reference evidence="9" key="1">
    <citation type="submission" date="2021-03" db="EMBL/GenBank/DDBJ databases">
        <title>Actinotalea soli sp. nov., isolated from soil.</title>
        <authorList>
            <person name="Ping W."/>
            <person name="Zhang J."/>
        </authorList>
    </citation>
    <scope>NUCLEOTIDE SEQUENCE</scope>
    <source>
        <strain evidence="9">BY-33</strain>
    </source>
</reference>
<gene>
    <name evidence="9" type="ORF">J4G33_11215</name>
</gene>
<dbReference type="Proteomes" id="UP000664209">
    <property type="component" value="Unassembled WGS sequence"/>
</dbReference>
<comment type="caution">
    <text evidence="9">The sequence shown here is derived from an EMBL/GenBank/DDBJ whole genome shotgun (WGS) entry which is preliminary data.</text>
</comment>
<dbReference type="PIRSF" id="PIRSF006648">
    <property type="entry name" value="DrrB"/>
    <property type="match status" value="1"/>
</dbReference>
<protein>
    <recommendedName>
        <fullName evidence="6">Transport permease protein</fullName>
    </recommendedName>
</protein>
<proteinExistence type="inferred from homology"/>
<evidence type="ECO:0000256" key="4">
    <source>
        <dbReference type="ARBA" id="ARBA00023136"/>
    </source>
</evidence>
<sequence>MSTTTPPPEHTAGPTDRSTAELTTRPTDRRASAGTGALPSLARVSWARTVLELRQFFRERDAVVFIFAYPLIMLAIFATVFGQGGATVGPEPGIPFAQYFLPGMVATGVMLSSFQNLALSIAVERDEGGLKRLRGTPMPPAAYFLGKMGSVLLTSAIQMVLLIGLGSLAFGIDLPSTADRWLTFAWVFVLGTAAGAVCGVAFSSVPRSGRSASAVVTPIVLVLQFISGVFFVFNDLPTWMQRVAEVFPLKWLAQGMRSVFLPEEAEAFEVSGSWQHEATAAVLVAYLVVGLVLGVRTFRWQRRDDG</sequence>
<dbReference type="InterPro" id="IPR051784">
    <property type="entry name" value="Nod_factor_ABC_transporter"/>
</dbReference>
<evidence type="ECO:0000256" key="5">
    <source>
        <dbReference type="ARBA" id="ARBA00023251"/>
    </source>
</evidence>
<dbReference type="GO" id="GO:0043190">
    <property type="term" value="C:ATP-binding cassette (ABC) transporter complex"/>
    <property type="evidence" value="ECO:0007669"/>
    <property type="project" value="InterPro"/>
</dbReference>
<organism evidence="9 10">
    <name type="scientific">Actinotalea soli</name>
    <dbReference type="NCBI Taxonomy" id="2819234"/>
    <lineage>
        <taxon>Bacteria</taxon>
        <taxon>Bacillati</taxon>
        <taxon>Actinomycetota</taxon>
        <taxon>Actinomycetes</taxon>
        <taxon>Micrococcales</taxon>
        <taxon>Cellulomonadaceae</taxon>
        <taxon>Actinotalea</taxon>
    </lineage>
</organism>
<keyword evidence="10" id="KW-1185">Reference proteome</keyword>
<evidence type="ECO:0000313" key="10">
    <source>
        <dbReference type="Proteomes" id="UP000664209"/>
    </source>
</evidence>
<dbReference type="PROSITE" id="PS51012">
    <property type="entry name" value="ABC_TM2"/>
    <property type="match status" value="1"/>
</dbReference>
<feature type="transmembrane region" description="Helical" evidence="6">
    <location>
        <begin position="62"/>
        <end position="81"/>
    </location>
</feature>
<feature type="transmembrane region" description="Helical" evidence="6">
    <location>
        <begin position="101"/>
        <end position="123"/>
    </location>
</feature>
<feature type="transmembrane region" description="Helical" evidence="6">
    <location>
        <begin position="184"/>
        <end position="202"/>
    </location>
</feature>
<evidence type="ECO:0000256" key="3">
    <source>
        <dbReference type="ARBA" id="ARBA00022989"/>
    </source>
</evidence>
<dbReference type="PANTHER" id="PTHR43229:SF2">
    <property type="entry name" value="NODULATION PROTEIN J"/>
    <property type="match status" value="1"/>
</dbReference>
<feature type="transmembrane region" description="Helical" evidence="6">
    <location>
        <begin position="278"/>
        <end position="298"/>
    </location>
</feature>
<evidence type="ECO:0000256" key="7">
    <source>
        <dbReference type="SAM" id="MobiDB-lite"/>
    </source>
</evidence>
<keyword evidence="6" id="KW-0813">Transport</keyword>
<feature type="region of interest" description="Disordered" evidence="7">
    <location>
        <begin position="1"/>
        <end position="34"/>
    </location>
</feature>
<evidence type="ECO:0000256" key="1">
    <source>
        <dbReference type="ARBA" id="ARBA00004141"/>
    </source>
</evidence>
<accession>A0A939LW58</accession>
<dbReference type="InterPro" id="IPR013525">
    <property type="entry name" value="ABC2_TM"/>
</dbReference>
<feature type="compositionally biased region" description="Polar residues" evidence="7">
    <location>
        <begin position="16"/>
        <end position="25"/>
    </location>
</feature>
<dbReference type="InterPro" id="IPR000412">
    <property type="entry name" value="ABC_2_transport"/>
</dbReference>
<dbReference type="GO" id="GO:0140359">
    <property type="term" value="F:ABC-type transporter activity"/>
    <property type="evidence" value="ECO:0007669"/>
    <property type="project" value="InterPro"/>
</dbReference>
<dbReference type="RefSeq" id="WP_208056057.1">
    <property type="nucleotide sequence ID" value="NZ_JAGEMK010000005.1"/>
</dbReference>
<evidence type="ECO:0000313" key="9">
    <source>
        <dbReference type="EMBL" id="MBO1752372.1"/>
    </source>
</evidence>
<keyword evidence="6" id="KW-1003">Cell membrane</keyword>
<evidence type="ECO:0000256" key="2">
    <source>
        <dbReference type="ARBA" id="ARBA00022692"/>
    </source>
</evidence>
<dbReference type="GO" id="GO:0046677">
    <property type="term" value="P:response to antibiotic"/>
    <property type="evidence" value="ECO:0007669"/>
    <property type="project" value="UniProtKB-KW"/>
</dbReference>
<comment type="similarity">
    <text evidence="6">Belongs to the ABC-2 integral membrane protein family.</text>
</comment>
<feature type="transmembrane region" description="Helical" evidence="6">
    <location>
        <begin position="144"/>
        <end position="172"/>
    </location>
</feature>
<dbReference type="EMBL" id="JAGEMK010000005">
    <property type="protein sequence ID" value="MBO1752372.1"/>
    <property type="molecule type" value="Genomic_DNA"/>
</dbReference>